<keyword evidence="5 7" id="KW-0804">Transcription</keyword>
<dbReference type="GeneID" id="10527662"/>
<dbReference type="OrthoDB" id="2501965at2759"/>
<keyword evidence="11" id="KW-1185">Reference proteome</keyword>
<feature type="region of interest" description="Disordered" evidence="8">
    <location>
        <begin position="444"/>
        <end position="476"/>
    </location>
</feature>
<sequence>METTNQGENEALKNSLINLSYQSIDRFDQTFQNILSQTHPSLHLHPLSTPVDSLADQKLALIQSLDLINQSLRQFDKSISKASAAAVAAGTAAATGTSSAVVDTSSSSAAAAETSTAAAAGTATAETSTAAAAGTATATAATTVTNTTNQSIIKLFALLRQSSLHLNSLIQSQSFIKQLNNQSNHHPTDLSSSLSSLDQQKNLLPRATYLDPSLIIENLPADQRSQTSLPLIEALAREIGLECFRDSDDSNLLTIAGKLFVIDIEIDPNHDQTHGQVNRSKFSYTFAEEEAKRDLSIDQELTHQLSDIHHLFQSQPPHSFCNLAQLELVQNSLQSFAGSLRQLKELDELMVNSNQSSSIDYFMVFRKLISDYHQHQSEQDQLGKTDEPIPPIRVPPSGIPLTSVNQLKLDLVYHYNATDLLKDAIKTKSSHGLAISVALTPTTTHASTHPDSLQPPPAPLTTTTATTTSSTGQAGTKGLFTAHFYPPLAVGRVTAAALAQVSAIDLPPPSSPPPPPPTTTHSHHHDHGGFSDHATTSEDIYLEDLLVYQSMSSLNPHPNKTDWDIKASNWKTKQFGKAFDRGLSQVYCFLDPEDDGYSGDPNSRLGFLITQVRFDNLDSLLKIIKICQRQAIFNELFNSCFNSDCYLPKQQTRRLPNLLGQTGLNGNALSSDQQRNNTYQEGEGEEELDPFKGFQSSDYLATLQNQPCDWSGFSNSSRLFKYQDGQEEISIDVILNHATHSITLQFIPSRPHHLTQGQSLSSSTSSPTKPKLNVSNPDAIVEDGGEENEDDDDEFRLISLTFSVTESGSIRLLNHSLFDQLTPNTDIIMSSDTPDLLPHGGGPIQESSSLKIAVLEDSLDRVRCLPVLLNTFFLHHDLPSFPVFVP</sequence>
<feature type="region of interest" description="Disordered" evidence="8">
    <location>
        <begin position="665"/>
        <end position="691"/>
    </location>
</feature>
<keyword evidence="3 7" id="KW-0805">Transcription regulation</keyword>
<dbReference type="InterPro" id="IPR019680">
    <property type="entry name" value="Mediator_Med1"/>
</dbReference>
<dbReference type="Pfam" id="PF10744">
    <property type="entry name" value="Med1"/>
    <property type="match status" value="1"/>
</dbReference>
<feature type="compositionally biased region" description="Pro residues" evidence="8">
    <location>
        <begin position="506"/>
        <end position="518"/>
    </location>
</feature>
<feature type="region of interest" description="Disordered" evidence="8">
    <location>
        <begin position="753"/>
        <end position="791"/>
    </location>
</feature>
<proteinExistence type="inferred from homology"/>
<reference evidence="11" key="2">
    <citation type="journal article" date="2011" name="Proc. Natl. Acad. Sci. U.S.A.">
        <title>Obligate biotrophy features unraveled by the genomic analysis of rust fungi.</title>
        <authorList>
            <person name="Duplessis S."/>
            <person name="Cuomo C.A."/>
            <person name="Lin Y.-C."/>
            <person name="Aerts A."/>
            <person name="Tisserant E."/>
            <person name="Veneault-Fourrey C."/>
            <person name="Joly D.L."/>
            <person name="Hacquard S."/>
            <person name="Amselem J."/>
            <person name="Cantarel B.L."/>
            <person name="Chiu R."/>
            <person name="Coutinho P.M."/>
            <person name="Feau N."/>
            <person name="Field M."/>
            <person name="Frey P."/>
            <person name="Gelhaye E."/>
            <person name="Goldberg J."/>
            <person name="Grabherr M.G."/>
            <person name="Kodira C.D."/>
            <person name="Kohler A."/>
            <person name="Kuees U."/>
            <person name="Lindquist E.A."/>
            <person name="Lucas S.M."/>
            <person name="Mago R."/>
            <person name="Mauceli E."/>
            <person name="Morin E."/>
            <person name="Murat C."/>
            <person name="Pangilinan J.L."/>
            <person name="Park R."/>
            <person name="Pearson M."/>
            <person name="Quesneville H."/>
            <person name="Rouhier N."/>
            <person name="Sakthikumar S."/>
            <person name="Salamov A.A."/>
            <person name="Schmutz J."/>
            <person name="Selles B."/>
            <person name="Shapiro H."/>
            <person name="Tanguay P."/>
            <person name="Tuskan G.A."/>
            <person name="Henrissat B."/>
            <person name="Van de Peer Y."/>
            <person name="Rouze P."/>
            <person name="Ellis J.G."/>
            <person name="Dodds P.N."/>
            <person name="Schein J.E."/>
            <person name="Zhong S."/>
            <person name="Hamelin R.C."/>
            <person name="Grigoriev I.V."/>
            <person name="Szabo L.J."/>
            <person name="Martin F."/>
        </authorList>
    </citation>
    <scope>NUCLEOTIDE SEQUENCE [LARGE SCALE GENOMIC DNA]</scope>
    <source>
        <strain evidence="11">CRL 75-36-700-3 / race SCCL</strain>
    </source>
</reference>
<dbReference type="InParanoid" id="E3JQ96"/>
<evidence type="ECO:0000256" key="6">
    <source>
        <dbReference type="ARBA" id="ARBA00023242"/>
    </source>
</evidence>
<dbReference type="GO" id="GO:0003712">
    <property type="term" value="F:transcription coregulator activity"/>
    <property type="evidence" value="ECO:0007669"/>
    <property type="project" value="InterPro"/>
</dbReference>
<dbReference type="KEGG" id="pgr:PGTG_00230"/>
<dbReference type="Proteomes" id="UP000008783">
    <property type="component" value="Unassembled WGS sequence"/>
</dbReference>
<feature type="compositionally biased region" description="Acidic residues" evidence="8">
    <location>
        <begin position="780"/>
        <end position="791"/>
    </location>
</feature>
<dbReference type="VEuPathDB" id="FungiDB:PGTG_00230"/>
<evidence type="ECO:0000256" key="4">
    <source>
        <dbReference type="ARBA" id="ARBA00023159"/>
    </source>
</evidence>
<feature type="domain" description="Mediator complex subunit Med1" evidence="9">
    <location>
        <begin position="225"/>
        <end position="375"/>
    </location>
</feature>
<dbReference type="HOGENOM" id="CLU_336192_0_0_1"/>
<comment type="subcellular location">
    <subcellularLocation>
        <location evidence="1 7">Nucleus</location>
    </subcellularLocation>
</comment>
<evidence type="ECO:0000313" key="10">
    <source>
        <dbReference type="EMBL" id="EFP74274.1"/>
    </source>
</evidence>
<evidence type="ECO:0000256" key="3">
    <source>
        <dbReference type="ARBA" id="ARBA00023015"/>
    </source>
</evidence>
<name>E3JQ96_PUCGT</name>
<dbReference type="AlphaFoldDB" id="E3JQ96"/>
<keyword evidence="4 7" id="KW-0010">Activator</keyword>
<dbReference type="EMBL" id="DS178262">
    <property type="protein sequence ID" value="EFP74274.1"/>
    <property type="molecule type" value="Genomic_DNA"/>
</dbReference>
<protein>
    <recommendedName>
        <fullName evidence="7">Mediator of RNA polymerase II transcription subunit 1</fullName>
    </recommendedName>
    <alternativeName>
        <fullName evidence="7">Mediator complex subunit 1</fullName>
    </alternativeName>
</protein>
<evidence type="ECO:0000259" key="9">
    <source>
        <dbReference type="Pfam" id="PF10744"/>
    </source>
</evidence>
<dbReference type="STRING" id="418459.E3JQ96"/>
<feature type="region of interest" description="Disordered" evidence="8">
    <location>
        <begin position="504"/>
        <end position="533"/>
    </location>
</feature>
<organism evidence="10 11">
    <name type="scientific">Puccinia graminis f. sp. tritici (strain CRL 75-36-700-3 / race SCCL)</name>
    <name type="common">Black stem rust fungus</name>
    <dbReference type="NCBI Taxonomy" id="418459"/>
    <lineage>
        <taxon>Eukaryota</taxon>
        <taxon>Fungi</taxon>
        <taxon>Dikarya</taxon>
        <taxon>Basidiomycota</taxon>
        <taxon>Pucciniomycotina</taxon>
        <taxon>Pucciniomycetes</taxon>
        <taxon>Pucciniales</taxon>
        <taxon>Pucciniaceae</taxon>
        <taxon>Puccinia</taxon>
    </lineage>
</organism>
<comment type="similarity">
    <text evidence="2 7">Belongs to the Mediator complex subunit 1 family.</text>
</comment>
<dbReference type="GO" id="GO:0016592">
    <property type="term" value="C:mediator complex"/>
    <property type="evidence" value="ECO:0007669"/>
    <property type="project" value="InterPro"/>
</dbReference>
<evidence type="ECO:0000313" key="11">
    <source>
        <dbReference type="Proteomes" id="UP000008783"/>
    </source>
</evidence>
<reference key="1">
    <citation type="submission" date="2007-01" db="EMBL/GenBank/DDBJ databases">
        <title>The Genome Sequence of Puccinia graminis f. sp. tritici Strain CRL 75-36-700-3.</title>
        <authorList>
            <consortium name="The Broad Institute Genome Sequencing Platform"/>
            <person name="Birren B."/>
            <person name="Lander E."/>
            <person name="Galagan J."/>
            <person name="Nusbaum C."/>
            <person name="Devon K."/>
            <person name="Cuomo C."/>
            <person name="Jaffe D."/>
            <person name="Butler J."/>
            <person name="Alvarez P."/>
            <person name="Gnerre S."/>
            <person name="Grabherr M."/>
            <person name="Mauceli E."/>
            <person name="Brockman W."/>
            <person name="Young S."/>
            <person name="LaButti K."/>
            <person name="Sykes S."/>
            <person name="DeCaprio D."/>
            <person name="Crawford M."/>
            <person name="Koehrsen M."/>
            <person name="Engels R."/>
            <person name="Montgomery P."/>
            <person name="Pearson M."/>
            <person name="Howarth C."/>
            <person name="Larson L."/>
            <person name="White J."/>
            <person name="Zeng Q."/>
            <person name="Kodira C."/>
            <person name="Yandava C."/>
            <person name="Alvarado L."/>
            <person name="O'Leary S."/>
            <person name="Szabo L."/>
            <person name="Dean R."/>
            <person name="Schein J."/>
        </authorList>
    </citation>
    <scope>NUCLEOTIDE SEQUENCE</scope>
    <source>
        <strain>CRL 75-36-700-3</strain>
    </source>
</reference>
<dbReference type="GO" id="GO:0045944">
    <property type="term" value="P:positive regulation of transcription by RNA polymerase II"/>
    <property type="evidence" value="ECO:0007669"/>
    <property type="project" value="UniProtKB-ARBA"/>
</dbReference>
<feature type="compositionally biased region" description="Low complexity" evidence="8">
    <location>
        <begin position="759"/>
        <end position="772"/>
    </location>
</feature>
<dbReference type="RefSeq" id="XP_003307280.1">
    <property type="nucleotide sequence ID" value="XM_003307232.2"/>
</dbReference>
<gene>
    <name evidence="10" type="ORF">PGTG_00230</name>
</gene>
<evidence type="ECO:0000256" key="8">
    <source>
        <dbReference type="SAM" id="MobiDB-lite"/>
    </source>
</evidence>
<evidence type="ECO:0000256" key="7">
    <source>
        <dbReference type="RuleBase" id="RU364059"/>
    </source>
</evidence>
<evidence type="ECO:0000256" key="1">
    <source>
        <dbReference type="ARBA" id="ARBA00004123"/>
    </source>
</evidence>
<keyword evidence="6 7" id="KW-0539">Nucleus</keyword>
<evidence type="ECO:0000256" key="5">
    <source>
        <dbReference type="ARBA" id="ARBA00023163"/>
    </source>
</evidence>
<feature type="compositionally biased region" description="Polar residues" evidence="8">
    <location>
        <begin position="665"/>
        <end position="680"/>
    </location>
</feature>
<accession>E3JQ96</accession>
<comment type="function">
    <text evidence="7">Component of the Mediator complex, a coactivator involved in the regulated transcription of nearly all RNA polymerase II-dependent genes. Mediator functions as a bridge to convey information from gene-specific regulatory proteins to the basal RNA polymerase II transcription machinery. Mediator is recruited to promoters by direct interactions with regulatory proteins and serves as a scaffold for the assembly of a functional preinitiation complex with RNA polymerase II and the general transcription factors.</text>
</comment>
<dbReference type="OMA" id="ENTANQG"/>
<feature type="compositionally biased region" description="Low complexity" evidence="8">
    <location>
        <begin position="460"/>
        <end position="476"/>
    </location>
</feature>
<evidence type="ECO:0000256" key="2">
    <source>
        <dbReference type="ARBA" id="ARBA00006210"/>
    </source>
</evidence>